<dbReference type="Proteomes" id="UP001168877">
    <property type="component" value="Unassembled WGS sequence"/>
</dbReference>
<dbReference type="PANTHER" id="PTHR13780">
    <property type="entry name" value="AMP-ACTIVATED PROTEIN KINASE, GAMMA REGULATORY SUBUNIT"/>
    <property type="match status" value="1"/>
</dbReference>
<evidence type="ECO:0000256" key="2">
    <source>
        <dbReference type="ARBA" id="ARBA00023122"/>
    </source>
</evidence>
<evidence type="ECO:0000259" key="4">
    <source>
        <dbReference type="SMART" id="SM00116"/>
    </source>
</evidence>
<dbReference type="InterPro" id="IPR046342">
    <property type="entry name" value="CBS_dom_sf"/>
</dbReference>
<evidence type="ECO:0000256" key="3">
    <source>
        <dbReference type="SAM" id="MobiDB-lite"/>
    </source>
</evidence>
<dbReference type="Pfam" id="PF00571">
    <property type="entry name" value="CBS"/>
    <property type="match status" value="1"/>
</dbReference>
<keyword evidence="1" id="KW-0677">Repeat</keyword>
<keyword evidence="2" id="KW-0129">CBS domain</keyword>
<reference evidence="5" key="2">
    <citation type="submission" date="2023-06" db="EMBL/GenBank/DDBJ databases">
        <authorList>
            <person name="Swenson N.G."/>
            <person name="Wegrzyn J.L."/>
            <person name="Mcevoy S.L."/>
        </authorList>
    </citation>
    <scope>NUCLEOTIDE SEQUENCE</scope>
    <source>
        <strain evidence="5">NS2018</strain>
        <tissue evidence="5">Leaf</tissue>
    </source>
</reference>
<feature type="compositionally biased region" description="Basic and acidic residues" evidence="3">
    <location>
        <begin position="7"/>
        <end position="21"/>
    </location>
</feature>
<dbReference type="SUPFAM" id="SSF54631">
    <property type="entry name" value="CBS-domain pair"/>
    <property type="match status" value="2"/>
</dbReference>
<proteinExistence type="predicted"/>
<dbReference type="InterPro" id="IPR050511">
    <property type="entry name" value="AMPK_gamma/SDS23_families"/>
</dbReference>
<name>A0AA39S035_ACESA</name>
<dbReference type="SMART" id="SM00116">
    <property type="entry name" value="CBS"/>
    <property type="match status" value="3"/>
</dbReference>
<dbReference type="AlphaFoldDB" id="A0AA39S035"/>
<keyword evidence="6" id="KW-1185">Reference proteome</keyword>
<gene>
    <name evidence="5" type="ORF">LWI29_021846</name>
</gene>
<evidence type="ECO:0000313" key="5">
    <source>
        <dbReference type="EMBL" id="KAK0582128.1"/>
    </source>
</evidence>
<dbReference type="CDD" id="cd02205">
    <property type="entry name" value="CBS_pair_SF"/>
    <property type="match status" value="1"/>
</dbReference>
<evidence type="ECO:0000313" key="6">
    <source>
        <dbReference type="Proteomes" id="UP001168877"/>
    </source>
</evidence>
<evidence type="ECO:0000256" key="1">
    <source>
        <dbReference type="ARBA" id="ARBA00022737"/>
    </source>
</evidence>
<reference evidence="5" key="1">
    <citation type="journal article" date="2022" name="Plant J.">
        <title>Strategies of tolerance reflected in two North American maple genomes.</title>
        <authorList>
            <person name="McEvoy S.L."/>
            <person name="Sezen U.U."/>
            <person name="Trouern-Trend A."/>
            <person name="McMahon S.M."/>
            <person name="Schaberg P.G."/>
            <person name="Yang J."/>
            <person name="Wegrzyn J.L."/>
            <person name="Swenson N.G."/>
        </authorList>
    </citation>
    <scope>NUCLEOTIDE SEQUENCE</scope>
    <source>
        <strain evidence="5">NS2018</strain>
    </source>
</reference>
<feature type="domain" description="CBS" evidence="4">
    <location>
        <begin position="176"/>
        <end position="225"/>
    </location>
</feature>
<feature type="region of interest" description="Disordered" evidence="3">
    <location>
        <begin position="1"/>
        <end position="37"/>
    </location>
</feature>
<dbReference type="PANTHER" id="PTHR13780:SF124">
    <property type="entry name" value="OS01G0633400 PROTEIN"/>
    <property type="match status" value="1"/>
</dbReference>
<dbReference type="InterPro" id="IPR000644">
    <property type="entry name" value="CBS_dom"/>
</dbReference>
<feature type="domain" description="CBS" evidence="4">
    <location>
        <begin position="251"/>
        <end position="300"/>
    </location>
</feature>
<organism evidence="5 6">
    <name type="scientific">Acer saccharum</name>
    <name type="common">Sugar maple</name>
    <dbReference type="NCBI Taxonomy" id="4024"/>
    <lineage>
        <taxon>Eukaryota</taxon>
        <taxon>Viridiplantae</taxon>
        <taxon>Streptophyta</taxon>
        <taxon>Embryophyta</taxon>
        <taxon>Tracheophyta</taxon>
        <taxon>Spermatophyta</taxon>
        <taxon>Magnoliopsida</taxon>
        <taxon>eudicotyledons</taxon>
        <taxon>Gunneridae</taxon>
        <taxon>Pentapetalae</taxon>
        <taxon>rosids</taxon>
        <taxon>malvids</taxon>
        <taxon>Sapindales</taxon>
        <taxon>Sapindaceae</taxon>
        <taxon>Hippocastanoideae</taxon>
        <taxon>Acereae</taxon>
        <taxon>Acer</taxon>
    </lineage>
</organism>
<accession>A0AA39S035</accession>
<sequence>MQQTSKMDLKQLENVMKDPEKTQISSHHIQNKPPPPPLDSASALQAFLDHIPISSIPGIKNSPELQVLELNAGNSVRDATELLFENNLCGAPIADVPDPDHTTTIGRFSDRYIGFIDLASIILWSLQKCENDHIQTKDNASDEPSKSGFFTMLEQIPQIGRTKQIGELAKSFLWDSFFPIRLDDTLFHVLLLLSKHRLNVVPVIERPASQIMGFVTQNAVVQLLLQSDGLDWFDGIADKALSEFRLENEDHVVQVYGDQSVAEAVQILCRNRVGVIAVVEQGTERLIGNMRRSDVYLLLENDNLYHKRVTLTMEEFIHTDTSKTDSDPTIEQDIGALLSAGALRLRNSFLPRMDQPVTNKKTDPLKQAMKNLAKTKSCFSFLVDDSHHATGVLTIRDLINQFAPPCVDSSFHGGGFFESALEQTGCKIENGTMFCDH</sequence>
<comment type="caution">
    <text evidence="5">The sequence shown here is derived from an EMBL/GenBank/DDBJ whole genome shotgun (WGS) entry which is preliminary data.</text>
</comment>
<dbReference type="EMBL" id="JAUESC010000384">
    <property type="protein sequence ID" value="KAK0582128.1"/>
    <property type="molecule type" value="Genomic_DNA"/>
</dbReference>
<protein>
    <recommendedName>
        <fullName evidence="4">CBS domain-containing protein</fullName>
    </recommendedName>
</protein>
<feature type="domain" description="CBS" evidence="4">
    <location>
        <begin position="355"/>
        <end position="403"/>
    </location>
</feature>
<dbReference type="Gene3D" id="3.10.580.10">
    <property type="entry name" value="CBS-domain"/>
    <property type="match status" value="2"/>
</dbReference>